<dbReference type="SUPFAM" id="SSF53383">
    <property type="entry name" value="PLP-dependent transferases"/>
    <property type="match status" value="1"/>
</dbReference>
<dbReference type="HOGENOM" id="CLU_417258_0_0_11"/>
<dbReference type="PATRIC" id="fig|452652.3.peg.2283"/>
<dbReference type="PANTHER" id="PTHR42778:SF1">
    <property type="entry name" value="2-AMINOETHYLPHOSPHONATE--PYRUVATE TRANSAMINASE"/>
    <property type="match status" value="1"/>
</dbReference>
<evidence type="ECO:0000256" key="5">
    <source>
        <dbReference type="SAM" id="MobiDB-lite"/>
    </source>
</evidence>
<dbReference type="InterPro" id="IPR015424">
    <property type="entry name" value="PyrdxlP-dep_Trfase"/>
</dbReference>
<organism evidence="8 9">
    <name type="scientific">Kitasatospora setae (strain ATCC 33774 / DSM 43861 / JCM 3304 / KCC A-0304 / NBRC 14216 / KM-6054)</name>
    <name type="common">Streptomyces setae</name>
    <dbReference type="NCBI Taxonomy" id="452652"/>
    <lineage>
        <taxon>Bacteria</taxon>
        <taxon>Bacillati</taxon>
        <taxon>Actinomycetota</taxon>
        <taxon>Actinomycetes</taxon>
        <taxon>Kitasatosporales</taxon>
        <taxon>Streptomycetaceae</taxon>
        <taxon>Kitasatospora</taxon>
    </lineage>
</organism>
<dbReference type="EC" id="2.6.1.-" evidence="8"/>
<evidence type="ECO:0000256" key="4">
    <source>
        <dbReference type="ARBA" id="ARBA00022898"/>
    </source>
</evidence>
<evidence type="ECO:0000259" key="7">
    <source>
        <dbReference type="Pfam" id="PF00696"/>
    </source>
</evidence>
<dbReference type="STRING" id="452652.KSE_22700"/>
<proteinExistence type="predicted"/>
<evidence type="ECO:0000256" key="1">
    <source>
        <dbReference type="ARBA" id="ARBA00001933"/>
    </source>
</evidence>
<sequence>MSAPAAPGRVPELLVLKVGGSLFSDKRGGGGTDPRAVADYARQVRDLAAARPGRVVLVTGGGAACHEVGRTVDPARDPWSALALTAPAFAVRWEWTSQLRRLGVRAVPLQLTGLYGEHPDGTEETHPAAVRRLLAEHALPVLSSDCALTADGTLRIVSSDEAPALLLGEDPYAVRIVALTDVPGVLTGPDDTSPVLRRLDAADPAAADHLLWPTGSWDATGAMRGKIDALAAHARRGAQCVITRGGRTGDLGHLFDPLEDWPEHLPYTEIATDRIVPARTVLLNPGPVNVHPRVRAAIGSPDECHREPEAAALLTAVARKTTEVAGGGADTHATVLLTGSGTAALEAAISSAVPPDGRLLVLDNGHYGERLHAIAATHRIPAVRLEFGWASPVDLAAVDRALAADPGITHVAVVHHETSTGMLNPVAEIGRITAEHGRSLVVDAISSLGAEALDVVADRIDWCVGTANKCLEGLPGISFVTAPRARFEELAGRPARTFYLDLHANYRAQVGSASPQFTPAVQVLRALDAALDLTLAEGVAARSARYAARAAAVRAGLAERGVRLLLPPEQCATSLTNAFLDDGLGYQQLHDGLKERGYVVYATQSAAAGVFRIANMGQLTDRDVQGLLSAFDEVRKEHADAAAPHQPPHPLPRKETR</sequence>
<evidence type="ECO:0000256" key="2">
    <source>
        <dbReference type="ARBA" id="ARBA00022576"/>
    </source>
</evidence>
<dbReference type="KEGG" id="ksk:KSE_22700"/>
<dbReference type="InterPro" id="IPR015421">
    <property type="entry name" value="PyrdxlP-dep_Trfase_major"/>
</dbReference>
<dbReference type="SUPFAM" id="SSF53633">
    <property type="entry name" value="Carbamate kinase-like"/>
    <property type="match status" value="1"/>
</dbReference>
<dbReference type="InterPro" id="IPR001048">
    <property type="entry name" value="Asp/Glu/Uridylate_kinase"/>
</dbReference>
<dbReference type="RefSeq" id="WP_014135406.1">
    <property type="nucleotide sequence ID" value="NC_016109.1"/>
</dbReference>
<reference evidence="8 9" key="1">
    <citation type="journal article" date="2010" name="DNA Res.">
        <title>Genome sequence of Kitasatospora setae NBRC 14216T: an evolutionary snapshot of the family Streptomycetaceae.</title>
        <authorList>
            <person name="Ichikawa N."/>
            <person name="Oguchi A."/>
            <person name="Ikeda H."/>
            <person name="Ishikawa J."/>
            <person name="Kitani S."/>
            <person name="Watanabe Y."/>
            <person name="Nakamura S."/>
            <person name="Katano Y."/>
            <person name="Kishi E."/>
            <person name="Sasagawa M."/>
            <person name="Ankai A."/>
            <person name="Fukui S."/>
            <person name="Hashimoto Y."/>
            <person name="Kamata S."/>
            <person name="Otoguro M."/>
            <person name="Tanikawa S."/>
            <person name="Nihira T."/>
            <person name="Horinouchi S."/>
            <person name="Ohnishi Y."/>
            <person name="Hayakawa M."/>
            <person name="Kuzuyama T."/>
            <person name="Arisawa A."/>
            <person name="Nomoto F."/>
            <person name="Miura H."/>
            <person name="Takahashi Y."/>
            <person name="Fujita N."/>
        </authorList>
    </citation>
    <scope>NUCLEOTIDE SEQUENCE [LARGE SCALE GENOMIC DNA]</scope>
    <source>
        <strain evidence="9">ATCC 33774 / DSM 43861 / JCM 3304 / KCC A-0304 / NBRC 14216 / KM-6054</strain>
    </source>
</reference>
<keyword evidence="2 8" id="KW-0032">Aminotransferase</keyword>
<name>E4NA59_KITSK</name>
<dbReference type="Gene3D" id="3.40.1160.10">
    <property type="entry name" value="Acetylglutamate kinase-like"/>
    <property type="match status" value="1"/>
</dbReference>
<dbReference type="InterPro" id="IPR015422">
    <property type="entry name" value="PyrdxlP-dep_Trfase_small"/>
</dbReference>
<dbReference type="eggNOG" id="COG0075">
    <property type="taxonomic scope" value="Bacteria"/>
</dbReference>
<dbReference type="GO" id="GO:0008483">
    <property type="term" value="F:transaminase activity"/>
    <property type="evidence" value="ECO:0007669"/>
    <property type="project" value="UniProtKB-KW"/>
</dbReference>
<gene>
    <name evidence="8" type="ordered locus">KSE_22700</name>
</gene>
<keyword evidence="9" id="KW-1185">Reference proteome</keyword>
<accession>E4NA59</accession>
<dbReference type="InterPro" id="IPR036393">
    <property type="entry name" value="AceGlu_kinase-like_sf"/>
</dbReference>
<evidence type="ECO:0000313" key="9">
    <source>
        <dbReference type="Proteomes" id="UP000007076"/>
    </source>
</evidence>
<feature type="region of interest" description="Disordered" evidence="5">
    <location>
        <begin position="637"/>
        <end position="657"/>
    </location>
</feature>
<evidence type="ECO:0000256" key="3">
    <source>
        <dbReference type="ARBA" id="ARBA00022679"/>
    </source>
</evidence>
<dbReference type="Pfam" id="PF00266">
    <property type="entry name" value="Aminotran_5"/>
    <property type="match status" value="1"/>
</dbReference>
<comment type="cofactor">
    <cofactor evidence="1">
        <name>pyridoxal 5'-phosphate</name>
        <dbReference type="ChEBI" id="CHEBI:597326"/>
    </cofactor>
</comment>
<dbReference type="AlphaFoldDB" id="E4NA59"/>
<dbReference type="Pfam" id="PF00696">
    <property type="entry name" value="AA_kinase"/>
    <property type="match status" value="1"/>
</dbReference>
<evidence type="ECO:0000313" key="8">
    <source>
        <dbReference type="EMBL" id="BAJ28090.1"/>
    </source>
</evidence>
<dbReference type="EMBL" id="AP010968">
    <property type="protein sequence ID" value="BAJ28090.1"/>
    <property type="molecule type" value="Genomic_DNA"/>
</dbReference>
<dbReference type="PANTHER" id="PTHR42778">
    <property type="entry name" value="2-AMINOETHYLPHOSPHONATE--PYRUVATE TRANSAMINASE"/>
    <property type="match status" value="1"/>
</dbReference>
<evidence type="ECO:0000259" key="6">
    <source>
        <dbReference type="Pfam" id="PF00266"/>
    </source>
</evidence>
<protein>
    <submittedName>
        <fullName evidence="8">Putative aminotransferase</fullName>
        <ecNumber evidence="8">2.6.1.-</ecNumber>
    </submittedName>
</protein>
<dbReference type="Gene3D" id="3.40.640.10">
    <property type="entry name" value="Type I PLP-dependent aspartate aminotransferase-like (Major domain)"/>
    <property type="match status" value="1"/>
</dbReference>
<dbReference type="InterPro" id="IPR000192">
    <property type="entry name" value="Aminotrans_V_dom"/>
</dbReference>
<dbReference type="Gene3D" id="3.90.1150.10">
    <property type="entry name" value="Aspartate Aminotransferase, domain 1"/>
    <property type="match status" value="1"/>
</dbReference>
<feature type="domain" description="Aminotransferase class V" evidence="6">
    <location>
        <begin position="328"/>
        <end position="602"/>
    </location>
</feature>
<feature type="domain" description="Aspartate/glutamate/uridylate kinase" evidence="7">
    <location>
        <begin position="13"/>
        <end position="243"/>
    </location>
</feature>
<dbReference type="Proteomes" id="UP000007076">
    <property type="component" value="Chromosome"/>
</dbReference>
<keyword evidence="3 8" id="KW-0808">Transferase</keyword>
<dbReference type="eggNOG" id="COG1608">
    <property type="taxonomic scope" value="Bacteria"/>
</dbReference>
<keyword evidence="4" id="KW-0663">Pyridoxal phosphate</keyword>